<dbReference type="GO" id="GO:0016592">
    <property type="term" value="C:mediator complex"/>
    <property type="evidence" value="ECO:0007669"/>
    <property type="project" value="InterPro"/>
</dbReference>
<protein>
    <submittedName>
        <fullName evidence="2">Uncharacterized protein</fullName>
    </submittedName>
</protein>
<dbReference type="Gramene" id="Psat04G0102900-T1">
    <property type="protein sequence ID" value="KAI5415828.1"/>
    <property type="gene ID" value="KIW84_041029"/>
</dbReference>
<comment type="caution">
    <text evidence="2">The sequence shown here is derived from an EMBL/GenBank/DDBJ whole genome shotgun (WGS) entry which is preliminary data.</text>
</comment>
<feature type="compositionally biased region" description="Polar residues" evidence="1">
    <location>
        <begin position="161"/>
        <end position="172"/>
    </location>
</feature>
<accession>A0A9D4X715</accession>
<dbReference type="InterPro" id="IPR038795">
    <property type="entry name" value="MED8_plant"/>
</dbReference>
<gene>
    <name evidence="2" type="ORF">KIW84_041029</name>
</gene>
<feature type="region of interest" description="Disordered" evidence="1">
    <location>
        <begin position="70"/>
        <end position="178"/>
    </location>
</feature>
<keyword evidence="3" id="KW-1185">Reference proteome</keyword>
<proteinExistence type="predicted"/>
<dbReference type="PANTHER" id="PTHR35552">
    <property type="entry name" value="MEDIATOR OF RNA POLYMERASE II TRANSCRIPTION SUBUNIT 8"/>
    <property type="match status" value="1"/>
</dbReference>
<feature type="compositionally biased region" description="Polar residues" evidence="1">
    <location>
        <begin position="134"/>
        <end position="143"/>
    </location>
</feature>
<dbReference type="AlphaFoldDB" id="A0A9D4X715"/>
<dbReference type="PANTHER" id="PTHR35552:SF1">
    <property type="entry name" value="MEDIATOR OF RNA POLYMERASE II TRANSCRIPTION SUBUNIT 8"/>
    <property type="match status" value="1"/>
</dbReference>
<evidence type="ECO:0000313" key="2">
    <source>
        <dbReference type="EMBL" id="KAI5415828.1"/>
    </source>
</evidence>
<feature type="compositionally biased region" description="Low complexity" evidence="1">
    <location>
        <begin position="144"/>
        <end position="160"/>
    </location>
</feature>
<dbReference type="Gramene" id="Psat0s1762g0040.1">
    <property type="protein sequence ID" value="Psat0s1762g0040.1.cds"/>
    <property type="gene ID" value="Psat0s1762g0040"/>
</dbReference>
<reference evidence="2 3" key="1">
    <citation type="journal article" date="2022" name="Nat. Genet.">
        <title>Improved pea reference genome and pan-genome highlight genomic features and evolutionary characteristics.</title>
        <authorList>
            <person name="Yang T."/>
            <person name="Liu R."/>
            <person name="Luo Y."/>
            <person name="Hu S."/>
            <person name="Wang D."/>
            <person name="Wang C."/>
            <person name="Pandey M.K."/>
            <person name="Ge S."/>
            <person name="Xu Q."/>
            <person name="Li N."/>
            <person name="Li G."/>
            <person name="Huang Y."/>
            <person name="Saxena R.K."/>
            <person name="Ji Y."/>
            <person name="Li M."/>
            <person name="Yan X."/>
            <person name="He Y."/>
            <person name="Liu Y."/>
            <person name="Wang X."/>
            <person name="Xiang C."/>
            <person name="Varshney R.K."/>
            <person name="Ding H."/>
            <person name="Gao S."/>
            <person name="Zong X."/>
        </authorList>
    </citation>
    <scope>NUCLEOTIDE SEQUENCE [LARGE SCALE GENOMIC DNA]</scope>
    <source>
        <strain evidence="2 3">cv. Zhongwan 6</strain>
    </source>
</reference>
<feature type="compositionally biased region" description="Low complexity" evidence="1">
    <location>
        <begin position="108"/>
        <end position="120"/>
    </location>
</feature>
<dbReference type="Proteomes" id="UP001058974">
    <property type="component" value="Chromosome 4"/>
</dbReference>
<evidence type="ECO:0000256" key="1">
    <source>
        <dbReference type="SAM" id="MobiDB-lite"/>
    </source>
</evidence>
<organism evidence="2 3">
    <name type="scientific">Pisum sativum</name>
    <name type="common">Garden pea</name>
    <name type="synonym">Lathyrus oleraceus</name>
    <dbReference type="NCBI Taxonomy" id="3888"/>
    <lineage>
        <taxon>Eukaryota</taxon>
        <taxon>Viridiplantae</taxon>
        <taxon>Streptophyta</taxon>
        <taxon>Embryophyta</taxon>
        <taxon>Tracheophyta</taxon>
        <taxon>Spermatophyta</taxon>
        <taxon>Magnoliopsida</taxon>
        <taxon>eudicotyledons</taxon>
        <taxon>Gunneridae</taxon>
        <taxon>Pentapetalae</taxon>
        <taxon>rosids</taxon>
        <taxon>fabids</taxon>
        <taxon>Fabales</taxon>
        <taxon>Fabaceae</taxon>
        <taxon>Papilionoideae</taxon>
        <taxon>50 kb inversion clade</taxon>
        <taxon>NPAAA clade</taxon>
        <taxon>Hologalegina</taxon>
        <taxon>IRL clade</taxon>
        <taxon>Fabeae</taxon>
        <taxon>Lathyrus</taxon>
    </lineage>
</organism>
<sequence length="178" mass="19330">MLGNSTMINLKEQMQNLPVATQIDKLKARIDMIAAACEGLRLPVDQRHITSSLLMHLADAFTVNEVAQPFPDGSSNNVYMKNTPMSSNNMGGQNSMLQTSGTQLLGRSAASPSAATSATSFDNTTASPIPYANSPRSSTNMMNTPSPQQQTSQLQQQQPTIRSNKSKQNQYTIEPKRP</sequence>
<dbReference type="EMBL" id="JAMSHJ010000004">
    <property type="protein sequence ID" value="KAI5415828.1"/>
    <property type="molecule type" value="Genomic_DNA"/>
</dbReference>
<feature type="compositionally biased region" description="Polar residues" evidence="1">
    <location>
        <begin position="73"/>
        <end position="105"/>
    </location>
</feature>
<evidence type="ECO:0000313" key="3">
    <source>
        <dbReference type="Proteomes" id="UP001058974"/>
    </source>
</evidence>
<name>A0A9D4X715_PEA</name>